<reference evidence="1 2" key="1">
    <citation type="submission" date="2017-06" db="EMBL/GenBank/DDBJ databases">
        <title>Evolution towards high GC content and high-temperature stress adaptation in endophytic Pseudomonas oryzihabitans impacted its plant-growth promoting traits.</title>
        <authorList>
            <person name="Nascimento F.X."/>
        </authorList>
    </citation>
    <scope>NUCLEOTIDE SEQUENCE [LARGE SCALE GENOMIC DNA]</scope>
    <source>
        <strain evidence="1 2">MS8</strain>
    </source>
</reference>
<protein>
    <submittedName>
        <fullName evidence="1">Uncharacterized protein</fullName>
    </submittedName>
</protein>
<dbReference type="Proteomes" id="UP000250579">
    <property type="component" value="Chromosome"/>
</dbReference>
<gene>
    <name evidence="1" type="ORF">CE139_17100</name>
</gene>
<accession>A0A2Z5ABI0</accession>
<dbReference type="EMBL" id="CP022198">
    <property type="protein sequence ID" value="AXA67459.1"/>
    <property type="molecule type" value="Genomic_DNA"/>
</dbReference>
<proteinExistence type="predicted"/>
<dbReference type="AlphaFoldDB" id="A0A2Z5ABI0"/>
<evidence type="ECO:0000313" key="2">
    <source>
        <dbReference type="Proteomes" id="UP000250579"/>
    </source>
</evidence>
<organism evidence="1 2">
    <name type="scientific">Pseudomonas oryzihabitans</name>
    <dbReference type="NCBI Taxonomy" id="47885"/>
    <lineage>
        <taxon>Bacteria</taxon>
        <taxon>Pseudomonadati</taxon>
        <taxon>Pseudomonadota</taxon>
        <taxon>Gammaproteobacteria</taxon>
        <taxon>Pseudomonadales</taxon>
        <taxon>Pseudomonadaceae</taxon>
        <taxon>Pseudomonas</taxon>
    </lineage>
</organism>
<evidence type="ECO:0000313" key="1">
    <source>
        <dbReference type="EMBL" id="AXA67459.1"/>
    </source>
</evidence>
<name>A0A2Z5ABI0_9PSED</name>
<dbReference type="RefSeq" id="WP_133860976.1">
    <property type="nucleotide sequence ID" value="NZ_CP017024.1"/>
</dbReference>
<sequence>MGMEDKEFQTTLQQLGQLNLDRIMEQARVDRDFMNRVVTVLEECGVDDRTDEENSLLEWARAFQRLPGKDAGR</sequence>